<name>A0ABP9E450_9PSEU</name>
<evidence type="ECO:0000313" key="6">
    <source>
        <dbReference type="EMBL" id="GAA4865989.1"/>
    </source>
</evidence>
<comment type="caution">
    <text evidence="6">The sequence shown here is derived from an EMBL/GenBank/DDBJ whole genome shotgun (WGS) entry which is preliminary data.</text>
</comment>
<dbReference type="SUPFAM" id="SSF53067">
    <property type="entry name" value="Actin-like ATPase domain"/>
    <property type="match status" value="2"/>
</dbReference>
<feature type="transmembrane region" description="Helical" evidence="5">
    <location>
        <begin position="530"/>
        <end position="553"/>
    </location>
</feature>
<evidence type="ECO:0000256" key="4">
    <source>
        <dbReference type="SAM" id="MobiDB-lite"/>
    </source>
</evidence>
<dbReference type="PANTHER" id="PTHR42749:SF1">
    <property type="entry name" value="CELL SHAPE-DETERMINING PROTEIN MREB"/>
    <property type="match status" value="1"/>
</dbReference>
<dbReference type="InterPro" id="IPR043129">
    <property type="entry name" value="ATPase_NBD"/>
</dbReference>
<evidence type="ECO:0000256" key="5">
    <source>
        <dbReference type="SAM" id="Phobius"/>
    </source>
</evidence>
<gene>
    <name evidence="6" type="ORF">GCM10023203_12740</name>
</gene>
<dbReference type="PANTHER" id="PTHR42749">
    <property type="entry name" value="CELL SHAPE-DETERMINING PROTEIN MREB"/>
    <property type="match status" value="1"/>
</dbReference>
<feature type="region of interest" description="Disordered" evidence="4">
    <location>
        <begin position="374"/>
        <end position="393"/>
    </location>
</feature>
<keyword evidence="5" id="KW-0472">Membrane</keyword>
<dbReference type="RefSeq" id="WP_274229874.1">
    <property type="nucleotide sequence ID" value="NZ_BAABHQ010000002.1"/>
</dbReference>
<feature type="compositionally biased region" description="Basic residues" evidence="4">
    <location>
        <begin position="513"/>
        <end position="526"/>
    </location>
</feature>
<dbReference type="Pfam" id="PF00012">
    <property type="entry name" value="HSP70"/>
    <property type="match status" value="1"/>
</dbReference>
<dbReference type="InterPro" id="IPR023840">
    <property type="entry name" value="T7SS_Rv3446c"/>
</dbReference>
<reference evidence="7" key="1">
    <citation type="journal article" date="2019" name="Int. J. Syst. Evol. Microbiol.">
        <title>The Global Catalogue of Microorganisms (GCM) 10K type strain sequencing project: providing services to taxonomists for standard genome sequencing and annotation.</title>
        <authorList>
            <consortium name="The Broad Institute Genomics Platform"/>
            <consortium name="The Broad Institute Genome Sequencing Center for Infectious Disease"/>
            <person name="Wu L."/>
            <person name="Ma J."/>
        </authorList>
    </citation>
    <scope>NUCLEOTIDE SEQUENCE [LARGE SCALE GENOMIC DNA]</scope>
    <source>
        <strain evidence="7">JCM 17983</strain>
    </source>
</reference>
<dbReference type="EMBL" id="BAABHQ010000002">
    <property type="protein sequence ID" value="GAA4865989.1"/>
    <property type="molecule type" value="Genomic_DNA"/>
</dbReference>
<keyword evidence="5" id="KW-1133">Transmembrane helix</keyword>
<proteinExistence type="predicted"/>
<feature type="compositionally biased region" description="Gly residues" evidence="4">
    <location>
        <begin position="379"/>
        <end position="389"/>
    </location>
</feature>
<organism evidence="6 7">
    <name type="scientific">Actinomycetospora straminea</name>
    <dbReference type="NCBI Taxonomy" id="663607"/>
    <lineage>
        <taxon>Bacteria</taxon>
        <taxon>Bacillati</taxon>
        <taxon>Actinomycetota</taxon>
        <taxon>Actinomycetes</taxon>
        <taxon>Pseudonocardiales</taxon>
        <taxon>Pseudonocardiaceae</taxon>
        <taxon>Actinomycetospora</taxon>
    </lineage>
</organism>
<keyword evidence="5" id="KW-0812">Transmembrane</keyword>
<dbReference type="Gene3D" id="3.90.640.10">
    <property type="entry name" value="Actin, Chain A, domain 4"/>
    <property type="match status" value="1"/>
</dbReference>
<evidence type="ECO:0000256" key="3">
    <source>
        <dbReference type="ARBA" id="ARBA00023186"/>
    </source>
</evidence>
<evidence type="ECO:0000256" key="2">
    <source>
        <dbReference type="ARBA" id="ARBA00022840"/>
    </source>
</evidence>
<dbReference type="NCBIfam" id="TIGR03931">
    <property type="entry name" value="T7SS_Rv3446c"/>
    <property type="match status" value="1"/>
</dbReference>
<keyword evidence="1" id="KW-0547">Nucleotide-binding</keyword>
<protein>
    <recommendedName>
        <fullName evidence="8">Type VII secretion-associated protein (TIGR03931 family)</fullName>
    </recommendedName>
</protein>
<accession>A0ABP9E450</accession>
<dbReference type="Proteomes" id="UP001500457">
    <property type="component" value="Unassembled WGS sequence"/>
</dbReference>
<keyword evidence="7" id="KW-1185">Reference proteome</keyword>
<sequence length="709" mass="73052">MSDGPTVAIDLGVTTVAAAVDAAPPREPVETVDPADVRAREGAPVELAAVFAPADGTALAVGAEARRLAVTDPSRYEPTPRLRVDEPDLLLGTRVVGVSEAWGAVLAGVLDRAGPLLRGGRPRRLVLTHPAGWDGGRREVLRRAGSGLAEELTLVAEPVAAAAHAAWMRPRDTARPQPLAVLDLGARGASATVLAPEPGRCGGAAVLAHRDDDRFGGDDADDLLLGHLLTTLGDEPDADVDRVREVVAGTTLADRRHRQVLLDDVRAAKEQLSDAEQAAVPLPGRVTASWLSRGELIEVLRPALRGVVDLLADTLAAAGTGPEHLDDVWLTGGGARIPLLAALVHRELGVPATVAPEPRLVVARGALVVAREEEAARPGGAGSGVGSGAVPGPPRPRVPAVAAPVGAAVTGAAGAWTGAWTGAAGPLLDPPTVELPPAERVWAPAPRGGEVTDDLGGRVDGPEASPDWLTPTSPGRRDALLPVRRVGRDDSDPTDRTGPADPVPPLEPDGPVRSRRLPARRPRPPARGRVGVGAVIVALLAVVALVTGVVLGARALQGPTGTTTVVGGQAFVAPLGWVLAGGDPAARRVLLRPTDAPRGTDLVAVQENPLDPAAATDPDRARDQLAAQYEAARAAGDPVADYDPRAEFGGRDVARYRQDPAPGVRVDWFVVLSSPSMVSVGCRHGTDEADARRVLAACEQVVETLEPAG</sequence>
<feature type="compositionally biased region" description="Basic and acidic residues" evidence="4">
    <location>
        <begin position="486"/>
        <end position="495"/>
    </location>
</feature>
<evidence type="ECO:0000313" key="7">
    <source>
        <dbReference type="Proteomes" id="UP001500457"/>
    </source>
</evidence>
<dbReference type="PRINTS" id="PR00301">
    <property type="entry name" value="HEATSHOCK70"/>
</dbReference>
<keyword evidence="2" id="KW-0067">ATP-binding</keyword>
<dbReference type="Gene3D" id="3.30.420.40">
    <property type="match status" value="2"/>
</dbReference>
<evidence type="ECO:0000256" key="1">
    <source>
        <dbReference type="ARBA" id="ARBA00022741"/>
    </source>
</evidence>
<keyword evidence="3" id="KW-0143">Chaperone</keyword>
<feature type="region of interest" description="Disordered" evidence="4">
    <location>
        <begin position="440"/>
        <end position="526"/>
    </location>
</feature>
<dbReference type="InterPro" id="IPR013126">
    <property type="entry name" value="Hsp_70_fam"/>
</dbReference>
<evidence type="ECO:0008006" key="8">
    <source>
        <dbReference type="Google" id="ProtNLM"/>
    </source>
</evidence>